<dbReference type="InterPro" id="IPR036890">
    <property type="entry name" value="HATPase_C_sf"/>
</dbReference>
<organism evidence="6 7">
    <name type="scientific">Thomasclavelia ramosa DSM 1402</name>
    <dbReference type="NCBI Taxonomy" id="445974"/>
    <lineage>
        <taxon>Bacteria</taxon>
        <taxon>Bacillati</taxon>
        <taxon>Bacillota</taxon>
        <taxon>Erysipelotrichia</taxon>
        <taxon>Erysipelotrichales</taxon>
        <taxon>Coprobacillaceae</taxon>
        <taxon>Thomasclavelia</taxon>
    </lineage>
</organism>
<dbReference type="SMART" id="SM00387">
    <property type="entry name" value="HATPase_c"/>
    <property type="match status" value="1"/>
</dbReference>
<dbReference type="InterPro" id="IPR003594">
    <property type="entry name" value="HATPase_dom"/>
</dbReference>
<evidence type="ECO:0000256" key="3">
    <source>
        <dbReference type="ARBA" id="ARBA00022777"/>
    </source>
</evidence>
<evidence type="ECO:0000313" key="7">
    <source>
        <dbReference type="Proteomes" id="UP000005798"/>
    </source>
</evidence>
<reference evidence="6" key="1">
    <citation type="submission" date="2007-11" db="EMBL/GenBank/DDBJ databases">
        <authorList>
            <person name="Fulton L."/>
            <person name="Clifton S."/>
            <person name="Fulton B."/>
            <person name="Xu J."/>
            <person name="Minx P."/>
            <person name="Pepin K.H."/>
            <person name="Johnson M."/>
            <person name="Thiruvilangam P."/>
            <person name="Bhonagiri V."/>
            <person name="Nash W.E."/>
            <person name="Mardis E.R."/>
            <person name="Wilson R.K."/>
        </authorList>
    </citation>
    <scope>NUCLEOTIDE SEQUENCE [LARGE SCALE GENOMIC DNA]</scope>
    <source>
        <strain evidence="6">DSM 1402</strain>
    </source>
</reference>
<reference evidence="6" key="2">
    <citation type="submission" date="2014-06" db="EMBL/GenBank/DDBJ databases">
        <title>Draft genome sequence of Clostridium ramosum(DSM 1402).</title>
        <authorList>
            <person name="Sudarsanam P."/>
            <person name="Ley R."/>
            <person name="Guruge J."/>
            <person name="Turnbaugh P.J."/>
            <person name="Mahowald M."/>
            <person name="Liep D."/>
            <person name="Gordon J."/>
        </authorList>
    </citation>
    <scope>NUCLEOTIDE SEQUENCE</scope>
    <source>
        <strain evidence="6">DSM 1402</strain>
    </source>
</reference>
<keyword evidence="3 6" id="KW-0418">Kinase</keyword>
<dbReference type="PROSITE" id="PS50109">
    <property type="entry name" value="HIS_KIN"/>
    <property type="match status" value="1"/>
</dbReference>
<dbReference type="InterPro" id="IPR004358">
    <property type="entry name" value="Sig_transdc_His_kin-like_C"/>
</dbReference>
<dbReference type="eggNOG" id="COG4191">
    <property type="taxonomic scope" value="Bacteria"/>
</dbReference>
<name>B0N2L9_9FIRM</name>
<dbReference type="PANTHER" id="PTHR43065">
    <property type="entry name" value="SENSOR HISTIDINE KINASE"/>
    <property type="match status" value="1"/>
</dbReference>
<dbReference type="EMBL" id="ABFX02000004">
    <property type="protein sequence ID" value="EDS19312.1"/>
    <property type="molecule type" value="Genomic_DNA"/>
</dbReference>
<keyword evidence="3 6" id="KW-0808">Transferase</keyword>
<dbReference type="AlphaFoldDB" id="B0N2L9"/>
<dbReference type="GO" id="GO:0004673">
    <property type="term" value="F:protein histidine kinase activity"/>
    <property type="evidence" value="ECO:0007669"/>
    <property type="project" value="UniProtKB-EC"/>
</dbReference>
<dbReference type="EC" id="2.7.13.3" evidence="2"/>
<dbReference type="InterPro" id="IPR005467">
    <property type="entry name" value="His_kinase_dom"/>
</dbReference>
<keyword evidence="7" id="KW-1185">Reference proteome</keyword>
<gene>
    <name evidence="6" type="ORF">CLORAM_01309</name>
</gene>
<protein>
    <recommendedName>
        <fullName evidence="2">histidine kinase</fullName>
        <ecNumber evidence="2">2.7.13.3</ecNumber>
    </recommendedName>
</protein>
<dbReference type="HOGENOM" id="CLU_125323_0_0_9"/>
<dbReference type="Pfam" id="PF02518">
    <property type="entry name" value="HATPase_c"/>
    <property type="match status" value="1"/>
</dbReference>
<sequence length="182" mass="20592">MEENIMQEIAMNILDIAYNSIKAQANLIKIIIHDSSKLNIINIQIIDNGIGMDKTTVKNVIDPFYTTRTTRKVGLGVPMFKENIEATGGTFKIESEVGKGTHVTGEFIKNHLDTPPMGNIVETIITLIQADEKINYLFKYTSDKLEFILDTQEIKKILEGVPINQPEIIVWLKEYIKEGLQL</sequence>
<accession>B0N2L9</accession>
<evidence type="ECO:0000313" key="6">
    <source>
        <dbReference type="EMBL" id="EDS19312.1"/>
    </source>
</evidence>
<comment type="caution">
    <text evidence="6">The sequence shown here is derived from an EMBL/GenBank/DDBJ whole genome shotgun (WGS) entry which is preliminary data.</text>
</comment>
<comment type="catalytic activity">
    <reaction evidence="1">
        <text>ATP + protein L-histidine = ADP + protein N-phospho-L-histidine.</text>
        <dbReference type="EC" id="2.7.13.3"/>
    </reaction>
</comment>
<proteinExistence type="predicted"/>
<dbReference type="Gene3D" id="3.30.565.10">
    <property type="entry name" value="Histidine kinase-like ATPase, C-terminal domain"/>
    <property type="match status" value="1"/>
</dbReference>
<evidence type="ECO:0000259" key="5">
    <source>
        <dbReference type="PROSITE" id="PS50109"/>
    </source>
</evidence>
<dbReference type="PRINTS" id="PR00344">
    <property type="entry name" value="BCTRLSENSOR"/>
</dbReference>
<keyword evidence="4" id="KW-0902">Two-component regulatory system</keyword>
<dbReference type="SUPFAM" id="SSF55874">
    <property type="entry name" value="ATPase domain of HSP90 chaperone/DNA topoisomerase II/histidine kinase"/>
    <property type="match status" value="1"/>
</dbReference>
<dbReference type="GO" id="GO:0000160">
    <property type="term" value="P:phosphorelay signal transduction system"/>
    <property type="evidence" value="ECO:0007669"/>
    <property type="project" value="UniProtKB-KW"/>
</dbReference>
<evidence type="ECO:0000256" key="1">
    <source>
        <dbReference type="ARBA" id="ARBA00000085"/>
    </source>
</evidence>
<evidence type="ECO:0000256" key="4">
    <source>
        <dbReference type="ARBA" id="ARBA00023012"/>
    </source>
</evidence>
<dbReference type="Proteomes" id="UP000005798">
    <property type="component" value="Unassembled WGS sequence"/>
</dbReference>
<evidence type="ECO:0000256" key="2">
    <source>
        <dbReference type="ARBA" id="ARBA00012438"/>
    </source>
</evidence>
<feature type="domain" description="Histidine kinase" evidence="5">
    <location>
        <begin position="1"/>
        <end position="111"/>
    </location>
</feature>